<evidence type="ECO:0000259" key="1">
    <source>
        <dbReference type="Pfam" id="PF00296"/>
    </source>
</evidence>
<dbReference type="STRING" id="633440.SAMN05421869_12360"/>
<dbReference type="GO" id="GO:0016705">
    <property type="term" value="F:oxidoreductase activity, acting on paired donors, with incorporation or reduction of molecular oxygen"/>
    <property type="evidence" value="ECO:0007669"/>
    <property type="project" value="InterPro"/>
</dbReference>
<dbReference type="EMBL" id="FNDJ01000023">
    <property type="protein sequence ID" value="SDL19376.1"/>
    <property type="molecule type" value="Genomic_DNA"/>
</dbReference>
<dbReference type="InterPro" id="IPR011251">
    <property type="entry name" value="Luciferase-like_dom"/>
</dbReference>
<keyword evidence="2" id="KW-0560">Oxidoreductase</keyword>
<dbReference type="NCBIfam" id="TIGR04027">
    <property type="entry name" value="LLM_KPN_01858"/>
    <property type="match status" value="1"/>
</dbReference>
<dbReference type="SUPFAM" id="SSF51679">
    <property type="entry name" value="Bacterial luciferase-like"/>
    <property type="match status" value="1"/>
</dbReference>
<dbReference type="InterPro" id="IPR036661">
    <property type="entry name" value="Luciferase-like_sf"/>
</dbReference>
<dbReference type="InterPro" id="IPR024003">
    <property type="entry name" value="Luciferase-like_KPN01858"/>
</dbReference>
<dbReference type="RefSeq" id="WP_090943617.1">
    <property type="nucleotide sequence ID" value="NZ_FNDJ01000023.1"/>
</dbReference>
<sequence>MRLGFFTRLLDDVTPGERYRLAAEQIAHAEAYGFDTAWVAQHHFDGVEGGLPAPLVFLAHVAARTSRIRLGTGIITLPLEHPVRVAEDAAVLDLLTGGRLEVGVGSGGTPSSFAPFGHDSADRSAVYAEHLAVLVRAWSGEDLGGGNRLYPPAPGLLERIWEATFSVAGGARAGRAGNGLMLSRTQPRPADNPQATLAGIQRPIVDAYYDNLPPGAVPRIVASRTAFVADNRAEALRCAELGLGRGRLPFELPDNDLDTRIAAFDVHVGTPQDVIESLRADPTLEHVTDLVFQVHSVDPPHPLILRSIELLATEVAPALGWLPSTELSST</sequence>
<dbReference type="InterPro" id="IPR050766">
    <property type="entry name" value="Bact_Lucif_Oxidored"/>
</dbReference>
<accession>A0A1G9I2U2</accession>
<dbReference type="Proteomes" id="UP000199202">
    <property type="component" value="Unassembled WGS sequence"/>
</dbReference>
<organism evidence="2 3">
    <name type="scientific">Nonomuraea jiangxiensis</name>
    <dbReference type="NCBI Taxonomy" id="633440"/>
    <lineage>
        <taxon>Bacteria</taxon>
        <taxon>Bacillati</taxon>
        <taxon>Actinomycetota</taxon>
        <taxon>Actinomycetes</taxon>
        <taxon>Streptosporangiales</taxon>
        <taxon>Streptosporangiaceae</taxon>
        <taxon>Nonomuraea</taxon>
    </lineage>
</organism>
<dbReference type="OrthoDB" id="7903015at2"/>
<feature type="domain" description="Luciferase-like" evidence="1">
    <location>
        <begin position="11"/>
        <end position="239"/>
    </location>
</feature>
<keyword evidence="2" id="KW-0503">Monooxygenase</keyword>
<gene>
    <name evidence="2" type="ORF">SAMN05421869_12360</name>
</gene>
<dbReference type="PANTHER" id="PTHR30137">
    <property type="entry name" value="LUCIFERASE-LIKE MONOOXYGENASE"/>
    <property type="match status" value="1"/>
</dbReference>
<dbReference type="GO" id="GO:0004497">
    <property type="term" value="F:monooxygenase activity"/>
    <property type="evidence" value="ECO:0007669"/>
    <property type="project" value="UniProtKB-KW"/>
</dbReference>
<keyword evidence="3" id="KW-1185">Reference proteome</keyword>
<dbReference type="PANTHER" id="PTHR30137:SF15">
    <property type="entry name" value="BLL6902 PROTEIN"/>
    <property type="match status" value="1"/>
</dbReference>
<evidence type="ECO:0000313" key="3">
    <source>
        <dbReference type="Proteomes" id="UP000199202"/>
    </source>
</evidence>
<dbReference type="Pfam" id="PF00296">
    <property type="entry name" value="Bac_luciferase"/>
    <property type="match status" value="1"/>
</dbReference>
<dbReference type="AlphaFoldDB" id="A0A1G9I2U2"/>
<evidence type="ECO:0000313" key="2">
    <source>
        <dbReference type="EMBL" id="SDL19376.1"/>
    </source>
</evidence>
<reference evidence="2 3" key="1">
    <citation type="submission" date="2016-10" db="EMBL/GenBank/DDBJ databases">
        <authorList>
            <person name="de Groot N.N."/>
        </authorList>
    </citation>
    <scope>NUCLEOTIDE SEQUENCE [LARGE SCALE GENOMIC DNA]</scope>
    <source>
        <strain evidence="2 3">CGMCC 4.6533</strain>
    </source>
</reference>
<dbReference type="GO" id="GO:0005829">
    <property type="term" value="C:cytosol"/>
    <property type="evidence" value="ECO:0007669"/>
    <property type="project" value="TreeGrafter"/>
</dbReference>
<proteinExistence type="predicted"/>
<protein>
    <submittedName>
        <fullName evidence="2">Putative FMN-dependent luciferase-like monooxygenase, KPN_01858 family</fullName>
    </submittedName>
</protein>
<dbReference type="Gene3D" id="3.20.20.30">
    <property type="entry name" value="Luciferase-like domain"/>
    <property type="match status" value="1"/>
</dbReference>
<name>A0A1G9I2U2_9ACTN</name>